<gene>
    <name evidence="1" type="ORF">NCTC13830_01130</name>
</gene>
<dbReference type="OrthoDB" id="9982606at2"/>
<dbReference type="EMBL" id="UHDO01000001">
    <property type="protein sequence ID" value="SUM43675.1"/>
    <property type="molecule type" value="Genomic_DNA"/>
</dbReference>
<protein>
    <submittedName>
        <fullName evidence="1">Uncharacterized protein</fullName>
    </submittedName>
</protein>
<reference evidence="1 2" key="1">
    <citation type="submission" date="2018-06" db="EMBL/GenBank/DDBJ databases">
        <authorList>
            <consortium name="Pathogen Informatics"/>
            <person name="Doyle S."/>
        </authorList>
    </citation>
    <scope>NUCLEOTIDE SEQUENCE [LARGE SCALE GENOMIC DNA]</scope>
    <source>
        <strain evidence="1 2">NCTC13830</strain>
    </source>
</reference>
<proteinExistence type="predicted"/>
<name>A0A380FY68_9STAP</name>
<dbReference type="RefSeq" id="WP_046026420.1">
    <property type="nucleotide sequence ID" value="NZ_PPQT01000044.1"/>
</dbReference>
<dbReference type="AlphaFoldDB" id="A0A380FY68"/>
<dbReference type="Proteomes" id="UP000254047">
    <property type="component" value="Unassembled WGS sequence"/>
</dbReference>
<sequence length="124" mass="14998">MKTIQKQYINKGKTFEKKIAQMKWDKLRKLIRESGIFIKIDSEHEMWLEITPDSAAEIELYPHRLLNGEFVQIKLWDYQFNLEVFKNHYRELGNNQRAISGIHEALQYINRILKDVRTDIKYKD</sequence>
<evidence type="ECO:0000313" key="2">
    <source>
        <dbReference type="Proteomes" id="UP000254047"/>
    </source>
</evidence>
<organism evidence="1 2">
    <name type="scientific">Staphylococcus petrasii</name>
    <dbReference type="NCBI Taxonomy" id="1276936"/>
    <lineage>
        <taxon>Bacteria</taxon>
        <taxon>Bacillati</taxon>
        <taxon>Bacillota</taxon>
        <taxon>Bacilli</taxon>
        <taxon>Bacillales</taxon>
        <taxon>Staphylococcaceae</taxon>
        <taxon>Staphylococcus</taxon>
    </lineage>
</organism>
<evidence type="ECO:0000313" key="1">
    <source>
        <dbReference type="EMBL" id="SUM43675.1"/>
    </source>
</evidence>
<accession>A0A380FY68</accession>